<name>A0A2K9Z178_RHILE</name>
<dbReference type="CDD" id="cd16377">
    <property type="entry name" value="23S_rRNA_IVP_like"/>
    <property type="match status" value="1"/>
</dbReference>
<dbReference type="SUPFAM" id="SSF158446">
    <property type="entry name" value="IVS-encoded protein-like"/>
    <property type="match status" value="1"/>
</dbReference>
<dbReference type="Pfam" id="PF05635">
    <property type="entry name" value="23S_rRNA_IVP"/>
    <property type="match status" value="1"/>
</dbReference>
<dbReference type="InterPro" id="IPR036583">
    <property type="entry name" value="23S_rRNA_IVS_sf"/>
</dbReference>
<sequence>MANGKISSYRDLKVWQFAIELSVVCYEVTRTFPREEIYGLTSQIRRSSASVAANIAEGYGRENRGSFAQFLKIAQGSLKELETHLIIAGRIGFLQAAALDELLDRCDEIGKMLGSLIRSVQHRKADE</sequence>
<reference evidence="1 2" key="1">
    <citation type="submission" date="2017-11" db="EMBL/GenBank/DDBJ databases">
        <title>Complete genome of Rhizobium leguminosarum Norway, an ineffective micro-symbiont.</title>
        <authorList>
            <person name="Hoffrichter A."/>
            <person name="Liang J."/>
            <person name="Brachmann A."/>
            <person name="Marin M."/>
        </authorList>
    </citation>
    <scope>NUCLEOTIDE SEQUENCE [LARGE SCALE GENOMIC DNA]</scope>
    <source>
        <strain evidence="1 2">Norway</strain>
    </source>
</reference>
<gene>
    <name evidence="1" type="ORF">CUJ84_Chr001460</name>
</gene>
<proteinExistence type="predicted"/>
<dbReference type="PANTHER" id="PTHR38471">
    <property type="entry name" value="FOUR HELIX BUNDLE PROTEIN"/>
    <property type="match status" value="1"/>
</dbReference>
<dbReference type="PANTHER" id="PTHR38471:SF2">
    <property type="entry name" value="FOUR HELIX BUNDLE PROTEIN"/>
    <property type="match status" value="1"/>
</dbReference>
<dbReference type="InterPro" id="IPR012657">
    <property type="entry name" value="23S_rRNA-intervening_sequence"/>
</dbReference>
<dbReference type="RefSeq" id="WP_105005674.1">
    <property type="nucleotide sequence ID" value="NZ_CP025012.1"/>
</dbReference>
<dbReference type="AlphaFoldDB" id="A0A2K9Z178"/>
<dbReference type="Gene3D" id="1.20.1440.60">
    <property type="entry name" value="23S rRNA-intervening sequence"/>
    <property type="match status" value="1"/>
</dbReference>
<evidence type="ECO:0000313" key="2">
    <source>
        <dbReference type="Proteomes" id="UP000238523"/>
    </source>
</evidence>
<accession>A0A2K9Z178</accession>
<dbReference type="NCBIfam" id="TIGR02436">
    <property type="entry name" value="four helix bundle protein"/>
    <property type="match status" value="1"/>
</dbReference>
<dbReference type="Proteomes" id="UP000238523">
    <property type="component" value="Chromosome"/>
</dbReference>
<protein>
    <submittedName>
        <fullName evidence="1">S23 ribosomal RNA-associated protein</fullName>
    </submittedName>
</protein>
<dbReference type="NCBIfam" id="NF008911">
    <property type="entry name" value="PRK12275.1-2"/>
    <property type="match status" value="1"/>
</dbReference>
<organism evidence="1 2">
    <name type="scientific">Rhizobium leguminosarum</name>
    <dbReference type="NCBI Taxonomy" id="384"/>
    <lineage>
        <taxon>Bacteria</taxon>
        <taxon>Pseudomonadati</taxon>
        <taxon>Pseudomonadota</taxon>
        <taxon>Alphaproteobacteria</taxon>
        <taxon>Hyphomicrobiales</taxon>
        <taxon>Rhizobiaceae</taxon>
        <taxon>Rhizobium/Agrobacterium group</taxon>
        <taxon>Rhizobium</taxon>
    </lineage>
</organism>
<evidence type="ECO:0000313" key="1">
    <source>
        <dbReference type="EMBL" id="AUW41851.1"/>
    </source>
</evidence>
<dbReference type="EMBL" id="CP025012">
    <property type="protein sequence ID" value="AUW41851.1"/>
    <property type="molecule type" value="Genomic_DNA"/>
</dbReference>